<sequence>MCVLSNSNFTYFRTFYGEGKHREETCITDSSPYCSQCRCVESTHPQWASMVDYGPNPYSFKESAGIPGGDQCLLGDLDSGVTIEPEPQAEEEEEEKIGGLVDGQITSRKSQGVTGHMMEPGGCPYRRLVHRIRRWTDLLKDRD</sequence>
<feature type="compositionally biased region" description="Polar residues" evidence="1">
    <location>
        <begin position="104"/>
        <end position="113"/>
    </location>
</feature>
<evidence type="ECO:0000313" key="3">
    <source>
        <dbReference type="Proteomes" id="UP000838756"/>
    </source>
</evidence>
<dbReference type="Proteomes" id="UP000838756">
    <property type="component" value="Unassembled WGS sequence"/>
</dbReference>
<organism evidence="2 3">
    <name type="scientific">Pararge aegeria aegeria</name>
    <dbReference type="NCBI Taxonomy" id="348720"/>
    <lineage>
        <taxon>Eukaryota</taxon>
        <taxon>Metazoa</taxon>
        <taxon>Ecdysozoa</taxon>
        <taxon>Arthropoda</taxon>
        <taxon>Hexapoda</taxon>
        <taxon>Insecta</taxon>
        <taxon>Pterygota</taxon>
        <taxon>Neoptera</taxon>
        <taxon>Endopterygota</taxon>
        <taxon>Lepidoptera</taxon>
        <taxon>Glossata</taxon>
        <taxon>Ditrysia</taxon>
        <taxon>Papilionoidea</taxon>
        <taxon>Nymphalidae</taxon>
        <taxon>Satyrinae</taxon>
        <taxon>Satyrini</taxon>
        <taxon>Parargina</taxon>
        <taxon>Pararge</taxon>
    </lineage>
</organism>
<gene>
    <name evidence="2" type="primary">jg6288</name>
    <name evidence="2" type="ORF">PAEG_LOCUS26777</name>
</gene>
<feature type="region of interest" description="Disordered" evidence="1">
    <location>
        <begin position="86"/>
        <end position="117"/>
    </location>
</feature>
<dbReference type="AlphaFoldDB" id="A0A8S4SHR7"/>
<accession>A0A8S4SHR7</accession>
<reference evidence="2" key="1">
    <citation type="submission" date="2022-03" db="EMBL/GenBank/DDBJ databases">
        <authorList>
            <person name="Lindestad O."/>
        </authorList>
    </citation>
    <scope>NUCLEOTIDE SEQUENCE</scope>
</reference>
<proteinExistence type="predicted"/>
<dbReference type="EMBL" id="CAKXAJ010026435">
    <property type="protein sequence ID" value="CAH2268420.1"/>
    <property type="molecule type" value="Genomic_DNA"/>
</dbReference>
<evidence type="ECO:0000313" key="2">
    <source>
        <dbReference type="EMBL" id="CAH2268420.1"/>
    </source>
</evidence>
<name>A0A8S4SHR7_9NEOP</name>
<protein>
    <submittedName>
        <fullName evidence="2">Jg6288 protein</fullName>
    </submittedName>
</protein>
<keyword evidence="3" id="KW-1185">Reference proteome</keyword>
<comment type="caution">
    <text evidence="2">The sequence shown here is derived from an EMBL/GenBank/DDBJ whole genome shotgun (WGS) entry which is preliminary data.</text>
</comment>
<evidence type="ECO:0000256" key="1">
    <source>
        <dbReference type="SAM" id="MobiDB-lite"/>
    </source>
</evidence>